<dbReference type="GO" id="GO:0020037">
    <property type="term" value="F:heme binding"/>
    <property type="evidence" value="ECO:0007669"/>
    <property type="project" value="InterPro"/>
</dbReference>
<evidence type="ECO:0000313" key="6">
    <source>
        <dbReference type="EMBL" id="TGN08422.1"/>
    </source>
</evidence>
<dbReference type="SUPFAM" id="SSF46626">
    <property type="entry name" value="Cytochrome c"/>
    <property type="match status" value="1"/>
</dbReference>
<dbReference type="AlphaFoldDB" id="A0A4R9LLH9"/>
<dbReference type="GO" id="GO:0009055">
    <property type="term" value="F:electron transfer activity"/>
    <property type="evidence" value="ECO:0007669"/>
    <property type="project" value="InterPro"/>
</dbReference>
<evidence type="ECO:0000256" key="3">
    <source>
        <dbReference type="ARBA" id="ARBA00023004"/>
    </source>
</evidence>
<gene>
    <name evidence="6" type="ORF">EHS11_16125</name>
</gene>
<keyword evidence="1 4" id="KW-0349">Heme</keyword>
<evidence type="ECO:0000256" key="2">
    <source>
        <dbReference type="ARBA" id="ARBA00022723"/>
    </source>
</evidence>
<protein>
    <submittedName>
        <fullName evidence="6">Cytochrome c</fullName>
    </submittedName>
</protein>
<evidence type="ECO:0000256" key="1">
    <source>
        <dbReference type="ARBA" id="ARBA00022617"/>
    </source>
</evidence>
<keyword evidence="2 4" id="KW-0479">Metal-binding</keyword>
<dbReference type="GO" id="GO:0046872">
    <property type="term" value="F:metal ion binding"/>
    <property type="evidence" value="ECO:0007669"/>
    <property type="project" value="UniProtKB-KW"/>
</dbReference>
<dbReference type="OrthoDB" id="9765171at2"/>
<organism evidence="6 7">
    <name type="scientific">Leptospira ilyithenensis</name>
    <dbReference type="NCBI Taxonomy" id="2484901"/>
    <lineage>
        <taxon>Bacteria</taxon>
        <taxon>Pseudomonadati</taxon>
        <taxon>Spirochaetota</taxon>
        <taxon>Spirochaetia</taxon>
        <taxon>Leptospirales</taxon>
        <taxon>Leptospiraceae</taxon>
        <taxon>Leptospira</taxon>
    </lineage>
</organism>
<evidence type="ECO:0000256" key="4">
    <source>
        <dbReference type="PROSITE-ProRule" id="PRU00433"/>
    </source>
</evidence>
<accession>A0A4R9LLH9</accession>
<dbReference type="InterPro" id="IPR009056">
    <property type="entry name" value="Cyt_c-like_dom"/>
</dbReference>
<keyword evidence="7" id="KW-1185">Reference proteome</keyword>
<dbReference type="Pfam" id="PF13442">
    <property type="entry name" value="Cytochrome_CBB3"/>
    <property type="match status" value="1"/>
</dbReference>
<dbReference type="RefSeq" id="WP_135765375.1">
    <property type="nucleotide sequence ID" value="NZ_RQHV01000061.1"/>
</dbReference>
<name>A0A4R9LLH9_9LEPT</name>
<proteinExistence type="predicted"/>
<dbReference type="Proteomes" id="UP000298264">
    <property type="component" value="Unassembled WGS sequence"/>
</dbReference>
<comment type="caution">
    <text evidence="6">The sequence shown here is derived from an EMBL/GenBank/DDBJ whole genome shotgun (WGS) entry which is preliminary data.</text>
</comment>
<dbReference type="InterPro" id="IPR036909">
    <property type="entry name" value="Cyt_c-like_dom_sf"/>
</dbReference>
<dbReference type="EMBL" id="RQHV01000061">
    <property type="protein sequence ID" value="TGN08422.1"/>
    <property type="molecule type" value="Genomic_DNA"/>
</dbReference>
<evidence type="ECO:0000313" key="7">
    <source>
        <dbReference type="Proteomes" id="UP000298264"/>
    </source>
</evidence>
<keyword evidence="3 4" id="KW-0408">Iron</keyword>
<evidence type="ECO:0000259" key="5">
    <source>
        <dbReference type="PROSITE" id="PS51007"/>
    </source>
</evidence>
<reference evidence="6" key="1">
    <citation type="journal article" date="2019" name="PLoS Negl. Trop. Dis.">
        <title>Revisiting the worldwide diversity of Leptospira species in the environment.</title>
        <authorList>
            <person name="Vincent A.T."/>
            <person name="Schiettekatte O."/>
            <person name="Bourhy P."/>
            <person name="Veyrier F.J."/>
            <person name="Picardeau M."/>
        </authorList>
    </citation>
    <scope>NUCLEOTIDE SEQUENCE [LARGE SCALE GENOMIC DNA]</scope>
    <source>
        <strain evidence="6">201400974</strain>
    </source>
</reference>
<sequence>MIETQKEKRFRFLFVFFLLSASSILQNCSLAEDAELKKGREIFEKYCVLCHGSEGLGNGKLANGKNVRPANLQISRLTDEQKYQIITKGGQAVGRSSFMPPWGLEFSQSDLKSLVLYINTLKKQ</sequence>
<dbReference type="PROSITE" id="PS51007">
    <property type="entry name" value="CYTC"/>
    <property type="match status" value="1"/>
</dbReference>
<dbReference type="Gene3D" id="1.10.760.10">
    <property type="entry name" value="Cytochrome c-like domain"/>
    <property type="match status" value="1"/>
</dbReference>
<feature type="domain" description="Cytochrome c" evidence="5">
    <location>
        <begin position="34"/>
        <end position="122"/>
    </location>
</feature>